<dbReference type="EMBL" id="QUOT01000001">
    <property type="protein sequence ID" value="REL29390.1"/>
    <property type="molecule type" value="Genomic_DNA"/>
</dbReference>
<gene>
    <name evidence="2" type="ORF">DXX94_00890</name>
</gene>
<dbReference type="InterPro" id="IPR001455">
    <property type="entry name" value="TusA-like"/>
</dbReference>
<dbReference type="AlphaFoldDB" id="A0A3E0TY58"/>
<dbReference type="RefSeq" id="WP_116013257.1">
    <property type="nucleotide sequence ID" value="NZ_QUOT01000001.1"/>
</dbReference>
<name>A0A3E0TY58_9GAMM</name>
<protein>
    <submittedName>
        <fullName evidence="2">Sulfurtransferase TusA family protein</fullName>
    </submittedName>
</protein>
<dbReference type="CDD" id="cd00291">
    <property type="entry name" value="SirA_YedF_YeeD"/>
    <property type="match status" value="1"/>
</dbReference>
<keyword evidence="3" id="KW-1185">Reference proteome</keyword>
<dbReference type="InterPro" id="IPR036868">
    <property type="entry name" value="TusA-like_sf"/>
</dbReference>
<feature type="domain" description="UPF0033" evidence="1">
    <location>
        <begin position="4"/>
        <end position="71"/>
    </location>
</feature>
<dbReference type="SUPFAM" id="SSF64307">
    <property type="entry name" value="SirA-like"/>
    <property type="match status" value="1"/>
</dbReference>
<organism evidence="2 3">
    <name type="scientific">Thalassotalea euphylliae</name>
    <dbReference type="NCBI Taxonomy" id="1655234"/>
    <lineage>
        <taxon>Bacteria</taxon>
        <taxon>Pseudomonadati</taxon>
        <taxon>Pseudomonadota</taxon>
        <taxon>Gammaproteobacteria</taxon>
        <taxon>Alteromonadales</taxon>
        <taxon>Colwelliaceae</taxon>
        <taxon>Thalassotalea</taxon>
    </lineage>
</organism>
<proteinExistence type="predicted"/>
<sequence length="73" mass="8312">MNYQYDASGEVCPLPLVKLRVLLKKMKIGDSCRLLIKDTGSKSDIPKLLDKLNYPYTSSIIDDGIQELNIRIR</sequence>
<evidence type="ECO:0000313" key="3">
    <source>
        <dbReference type="Proteomes" id="UP000256899"/>
    </source>
</evidence>
<evidence type="ECO:0000313" key="2">
    <source>
        <dbReference type="EMBL" id="REL29390.1"/>
    </source>
</evidence>
<dbReference type="GO" id="GO:0016740">
    <property type="term" value="F:transferase activity"/>
    <property type="evidence" value="ECO:0007669"/>
    <property type="project" value="UniProtKB-KW"/>
</dbReference>
<keyword evidence="2" id="KW-0808">Transferase</keyword>
<comment type="caution">
    <text evidence="2">The sequence shown here is derived from an EMBL/GenBank/DDBJ whole genome shotgun (WGS) entry which is preliminary data.</text>
</comment>
<dbReference type="Pfam" id="PF01206">
    <property type="entry name" value="TusA"/>
    <property type="match status" value="1"/>
</dbReference>
<reference evidence="3" key="1">
    <citation type="submission" date="2018-08" db="EMBL/GenBank/DDBJ databases">
        <title>Thalassotalea euphylliae genome.</title>
        <authorList>
            <person name="Summers S."/>
            <person name="Rice S.A."/>
            <person name="Freckelton M.L."/>
            <person name="Nedved B.T."/>
            <person name="Hadfield M.G."/>
        </authorList>
    </citation>
    <scope>NUCLEOTIDE SEQUENCE [LARGE SCALE GENOMIC DNA]</scope>
    <source>
        <strain evidence="3">H3</strain>
    </source>
</reference>
<dbReference type="Gene3D" id="3.30.110.40">
    <property type="entry name" value="TusA-like domain"/>
    <property type="match status" value="1"/>
</dbReference>
<evidence type="ECO:0000259" key="1">
    <source>
        <dbReference type="Pfam" id="PF01206"/>
    </source>
</evidence>
<accession>A0A3E0TY58</accession>
<dbReference type="Proteomes" id="UP000256899">
    <property type="component" value="Unassembled WGS sequence"/>
</dbReference>